<feature type="domain" description="M23ase beta-sheet core" evidence="2">
    <location>
        <begin position="339"/>
        <end position="440"/>
    </location>
</feature>
<feature type="coiled-coil region" evidence="1">
    <location>
        <begin position="72"/>
        <end position="130"/>
    </location>
</feature>
<keyword evidence="3" id="KW-0378">Hydrolase</keyword>
<dbReference type="PANTHER" id="PTHR21666">
    <property type="entry name" value="PEPTIDASE-RELATED"/>
    <property type="match status" value="1"/>
</dbReference>
<sequence length="447" mass="48208">MKVKIGKNTIAIMSSVAILASGITISLSGNIATAANRDDLVAREKAQASEIEKLKSQITGLDVNVQETFLKLTETKNKIPGAESELANAQSQLSAAEREAQRNAAVLSSAQAELRKIKNEKETAADAKDDTLKSLGALARATYRGDVAPSAIELIIGTSSAEDFMNAYRANTAIARTQTNVLDAQAKASALAENREARQNAVEAVITKLKREADAIVVEREATKKDAEKKRENLNSLQKEYENLVAQLQGKKSDIAASIEKHKQVQAEIMAEIAAIDAENRRRAEEAARRKKAGEGGYSDGGGVIITSSDWIQTPLPKPLRITSPFAYRINPVSGRYEFHPAIDIGSQCGTTQRAGAAGTITRFRHASDGNPYGNAVYINHGIVNGASWVTFHAHLSRIDVRIGQHVAKGEPIGLTGTTGWSTGCHLHYEVFRNGKQINPMSLPSFN</sequence>
<dbReference type="CDD" id="cd12797">
    <property type="entry name" value="M23_peptidase"/>
    <property type="match status" value="1"/>
</dbReference>
<name>A0ABU1SZX9_9ACTO</name>
<dbReference type="InterPro" id="IPR011055">
    <property type="entry name" value="Dup_hybrid_motif"/>
</dbReference>
<dbReference type="SUPFAM" id="SSF51261">
    <property type="entry name" value="Duplicated hybrid motif"/>
    <property type="match status" value="1"/>
</dbReference>
<dbReference type="Gene3D" id="2.70.70.10">
    <property type="entry name" value="Glucose Permease (Domain IIA)"/>
    <property type="match status" value="1"/>
</dbReference>
<dbReference type="Proteomes" id="UP001266099">
    <property type="component" value="Unassembled WGS sequence"/>
</dbReference>
<feature type="coiled-coil region" evidence="1">
    <location>
        <begin position="217"/>
        <end position="254"/>
    </location>
</feature>
<reference evidence="3 4" key="1">
    <citation type="submission" date="2023-07" db="EMBL/GenBank/DDBJ databases">
        <title>Sequencing the genomes of 1000 actinobacteria strains.</title>
        <authorList>
            <person name="Klenk H.-P."/>
        </authorList>
    </citation>
    <scope>NUCLEOTIDE SEQUENCE [LARGE SCALE GENOMIC DNA]</scope>
    <source>
        <strain evidence="3 4">DSM 15539</strain>
    </source>
</reference>
<dbReference type="InterPro" id="IPR050570">
    <property type="entry name" value="Cell_wall_metabolism_enzyme"/>
</dbReference>
<keyword evidence="1" id="KW-0175">Coiled coil</keyword>
<dbReference type="GO" id="GO:0016787">
    <property type="term" value="F:hydrolase activity"/>
    <property type="evidence" value="ECO:0007669"/>
    <property type="project" value="UniProtKB-KW"/>
</dbReference>
<gene>
    <name evidence="3" type="ORF">J2S36_000206</name>
</gene>
<accession>A0ABU1SZX9</accession>
<organism evidence="3 4">
    <name type="scientific">Arcanobacterium hippocoleae</name>
    <dbReference type="NCBI Taxonomy" id="149017"/>
    <lineage>
        <taxon>Bacteria</taxon>
        <taxon>Bacillati</taxon>
        <taxon>Actinomycetota</taxon>
        <taxon>Actinomycetes</taxon>
        <taxon>Actinomycetales</taxon>
        <taxon>Actinomycetaceae</taxon>
        <taxon>Arcanobacterium</taxon>
    </lineage>
</organism>
<dbReference type="Gene3D" id="6.10.250.3150">
    <property type="match status" value="1"/>
</dbReference>
<dbReference type="Pfam" id="PF01551">
    <property type="entry name" value="Peptidase_M23"/>
    <property type="match status" value="1"/>
</dbReference>
<dbReference type="PANTHER" id="PTHR21666:SF270">
    <property type="entry name" value="MUREIN HYDROLASE ACTIVATOR ENVC"/>
    <property type="match status" value="1"/>
</dbReference>
<comment type="caution">
    <text evidence="3">The sequence shown here is derived from an EMBL/GenBank/DDBJ whole genome shotgun (WGS) entry which is preliminary data.</text>
</comment>
<dbReference type="EMBL" id="JAVDUJ010000001">
    <property type="protein sequence ID" value="MDR6938663.1"/>
    <property type="molecule type" value="Genomic_DNA"/>
</dbReference>
<evidence type="ECO:0000313" key="4">
    <source>
        <dbReference type="Proteomes" id="UP001266099"/>
    </source>
</evidence>
<evidence type="ECO:0000259" key="2">
    <source>
        <dbReference type="Pfam" id="PF01551"/>
    </source>
</evidence>
<dbReference type="RefSeq" id="WP_309954668.1">
    <property type="nucleotide sequence ID" value="NZ_JAVDUJ010000001.1"/>
</dbReference>
<evidence type="ECO:0000256" key="1">
    <source>
        <dbReference type="SAM" id="Coils"/>
    </source>
</evidence>
<proteinExistence type="predicted"/>
<dbReference type="InterPro" id="IPR016047">
    <property type="entry name" value="M23ase_b-sheet_dom"/>
</dbReference>
<protein>
    <submittedName>
        <fullName evidence="3">Murein DD-endopeptidase MepM/ murein hydrolase activator NlpD</fullName>
    </submittedName>
</protein>
<evidence type="ECO:0000313" key="3">
    <source>
        <dbReference type="EMBL" id="MDR6938663.1"/>
    </source>
</evidence>
<keyword evidence="4" id="KW-1185">Reference proteome</keyword>